<organism evidence="1">
    <name type="scientific">Marseillevirus LCMAC101</name>
    <dbReference type="NCBI Taxonomy" id="2506602"/>
    <lineage>
        <taxon>Viruses</taxon>
        <taxon>Varidnaviria</taxon>
        <taxon>Bamfordvirae</taxon>
        <taxon>Nucleocytoviricota</taxon>
        <taxon>Megaviricetes</taxon>
        <taxon>Pimascovirales</taxon>
        <taxon>Pimascovirales incertae sedis</taxon>
        <taxon>Marseilleviridae</taxon>
    </lineage>
</organism>
<accession>A0A481YQW7</accession>
<gene>
    <name evidence="1" type="ORF">LCMAC101_02480</name>
</gene>
<protein>
    <submittedName>
        <fullName evidence="1">Uncharacterized protein</fullName>
    </submittedName>
</protein>
<proteinExistence type="predicted"/>
<dbReference type="EMBL" id="MK500327">
    <property type="protein sequence ID" value="QBK85653.1"/>
    <property type="molecule type" value="Genomic_DNA"/>
</dbReference>
<evidence type="ECO:0000313" key="1">
    <source>
        <dbReference type="EMBL" id="QBK85653.1"/>
    </source>
</evidence>
<sequence>MNILLLANGERDMSFRPYINLEEFGSSISLYDPNGPSFRYGLYDMAGQPSCGPWINIYDQYPSRIPAAVITPTGRQHMVQPWWKKGYHYDPLLRHTRNTGSRN</sequence>
<reference evidence="1" key="1">
    <citation type="journal article" date="2019" name="MBio">
        <title>Virus Genomes from Deep Sea Sediments Expand the Ocean Megavirome and Support Independent Origins of Viral Gigantism.</title>
        <authorList>
            <person name="Backstrom D."/>
            <person name="Yutin N."/>
            <person name="Jorgensen S.L."/>
            <person name="Dharamshi J."/>
            <person name="Homa F."/>
            <person name="Zaremba-Niedwiedzka K."/>
            <person name="Spang A."/>
            <person name="Wolf Y.I."/>
            <person name="Koonin E.V."/>
            <person name="Ettema T.J."/>
        </authorList>
    </citation>
    <scope>NUCLEOTIDE SEQUENCE</scope>
</reference>
<name>A0A481YQW7_9VIRU</name>